<dbReference type="InterPro" id="IPR016181">
    <property type="entry name" value="Acyl_CoA_acyltransferase"/>
</dbReference>
<accession>A0ABZ2J5S5</accession>
<dbReference type="EMBL" id="CP146612">
    <property type="protein sequence ID" value="WWX24932.1"/>
    <property type="molecule type" value="Genomic_DNA"/>
</dbReference>
<evidence type="ECO:0000259" key="3">
    <source>
        <dbReference type="PROSITE" id="PS51186"/>
    </source>
</evidence>
<dbReference type="Gene3D" id="3.40.630.30">
    <property type="match status" value="1"/>
</dbReference>
<proteinExistence type="predicted"/>
<reference evidence="4 5" key="1">
    <citation type="submission" date="2024-03" db="EMBL/GenBank/DDBJ databases">
        <title>A Dehalogenimonas Isolated from Estuarine Sediments Dihaloeliminates Chlorinated Alkanes.</title>
        <authorList>
            <person name="Yang Y."/>
            <person name="Wang H."/>
        </authorList>
    </citation>
    <scope>NUCLEOTIDE SEQUENCE [LARGE SCALE GENOMIC DNA]</scope>
    <source>
        <strain evidence="4 5">W</strain>
    </source>
</reference>
<feature type="domain" description="N-acetyltransferase" evidence="3">
    <location>
        <begin position="4"/>
        <end position="151"/>
    </location>
</feature>
<dbReference type="PANTHER" id="PTHR10545:SF29">
    <property type="entry name" value="GH14572P-RELATED"/>
    <property type="match status" value="1"/>
</dbReference>
<dbReference type="RefSeq" id="WP_338737061.1">
    <property type="nucleotide sequence ID" value="NZ_CP146612.1"/>
</dbReference>
<keyword evidence="2" id="KW-0012">Acyltransferase</keyword>
<dbReference type="Pfam" id="PF00583">
    <property type="entry name" value="Acetyltransf_1"/>
    <property type="match status" value="1"/>
</dbReference>
<dbReference type="CDD" id="cd04301">
    <property type="entry name" value="NAT_SF"/>
    <property type="match status" value="1"/>
</dbReference>
<keyword evidence="5" id="KW-1185">Reference proteome</keyword>
<protein>
    <submittedName>
        <fullName evidence="4">GNAT family N-acetyltransferase</fullName>
    </submittedName>
</protein>
<organism evidence="4 5">
    <name type="scientific">Candidatus Dehalogenimonas loeffleri</name>
    <dbReference type="NCBI Taxonomy" id="3127115"/>
    <lineage>
        <taxon>Bacteria</taxon>
        <taxon>Bacillati</taxon>
        <taxon>Chloroflexota</taxon>
        <taxon>Dehalococcoidia</taxon>
        <taxon>Dehalococcoidales</taxon>
        <taxon>Dehalococcoidaceae</taxon>
        <taxon>Dehalogenimonas</taxon>
    </lineage>
</organism>
<evidence type="ECO:0000256" key="1">
    <source>
        <dbReference type="ARBA" id="ARBA00022679"/>
    </source>
</evidence>
<evidence type="ECO:0000313" key="4">
    <source>
        <dbReference type="EMBL" id="WWX24932.1"/>
    </source>
</evidence>
<dbReference type="InterPro" id="IPR051016">
    <property type="entry name" value="Diverse_Substrate_AcTransf"/>
</dbReference>
<evidence type="ECO:0000256" key="2">
    <source>
        <dbReference type="ARBA" id="ARBA00023315"/>
    </source>
</evidence>
<dbReference type="InterPro" id="IPR000182">
    <property type="entry name" value="GNAT_dom"/>
</dbReference>
<sequence>MPDVVIRRAAKEDAPIVLSLIRALAEYEKLVPPDQAARERFTAEMNAERPRFEVYLAEYQEMAVGYAIVFETYGSFQARPKLYIEDLFVLTEYRRLGIGKALFQALIVAGRERGCGAVEWAALDWNINAHRFYQQMGGRHQEQWQLFRLEL</sequence>
<dbReference type="SUPFAM" id="SSF55729">
    <property type="entry name" value="Acyl-CoA N-acyltransferases (Nat)"/>
    <property type="match status" value="1"/>
</dbReference>
<dbReference type="PANTHER" id="PTHR10545">
    <property type="entry name" value="DIAMINE N-ACETYLTRANSFERASE"/>
    <property type="match status" value="1"/>
</dbReference>
<evidence type="ECO:0000313" key="5">
    <source>
        <dbReference type="Proteomes" id="UP001375370"/>
    </source>
</evidence>
<dbReference type="PROSITE" id="PS51186">
    <property type="entry name" value="GNAT"/>
    <property type="match status" value="1"/>
</dbReference>
<dbReference type="Proteomes" id="UP001375370">
    <property type="component" value="Chromosome"/>
</dbReference>
<name>A0ABZ2J5S5_9CHLR</name>
<gene>
    <name evidence="4" type="ORF">V8247_06640</name>
</gene>
<keyword evidence="1" id="KW-0808">Transferase</keyword>